<name>A0A816YH33_BRANA</name>
<keyword evidence="1" id="KW-0472">Membrane</keyword>
<dbReference type="PROSITE" id="PS50011">
    <property type="entry name" value="PROTEIN_KINASE_DOM"/>
    <property type="match status" value="1"/>
</dbReference>
<dbReference type="GO" id="GO:0004672">
    <property type="term" value="F:protein kinase activity"/>
    <property type="evidence" value="ECO:0007669"/>
    <property type="project" value="InterPro"/>
</dbReference>
<reference evidence="3" key="1">
    <citation type="submission" date="2021-01" db="EMBL/GenBank/DDBJ databases">
        <authorList>
            <consortium name="Genoscope - CEA"/>
            <person name="William W."/>
        </authorList>
    </citation>
    <scope>NUCLEOTIDE SEQUENCE</scope>
</reference>
<evidence type="ECO:0000256" key="1">
    <source>
        <dbReference type="SAM" id="Phobius"/>
    </source>
</evidence>
<dbReference type="Proteomes" id="UP001295469">
    <property type="component" value="Chromosome A07"/>
</dbReference>
<dbReference type="GO" id="GO:0005524">
    <property type="term" value="F:ATP binding"/>
    <property type="evidence" value="ECO:0007669"/>
    <property type="project" value="InterPro"/>
</dbReference>
<proteinExistence type="predicted"/>
<evidence type="ECO:0000313" key="3">
    <source>
        <dbReference type="EMBL" id="CAF2159791.1"/>
    </source>
</evidence>
<protein>
    <submittedName>
        <fullName evidence="3">(rape) hypothetical protein</fullName>
    </submittedName>
</protein>
<dbReference type="EMBL" id="HG994361">
    <property type="protein sequence ID" value="CAF2159791.1"/>
    <property type="molecule type" value="Genomic_DNA"/>
</dbReference>
<dbReference type="AlphaFoldDB" id="A0A816YH33"/>
<dbReference type="InterPro" id="IPR000719">
    <property type="entry name" value="Prot_kinase_dom"/>
</dbReference>
<dbReference type="Gene3D" id="1.10.510.10">
    <property type="entry name" value="Transferase(Phosphotransferase) domain 1"/>
    <property type="match status" value="1"/>
</dbReference>
<accession>A0A816YH33</accession>
<sequence length="62" mass="6856">MTFPNISLSLGFLNFGPIEISGDFILFNNLCTSVVALAANVYHRDLKPKNKLANENCKNVDL</sequence>
<keyword evidence="1" id="KW-0812">Transmembrane</keyword>
<feature type="transmembrane region" description="Helical" evidence="1">
    <location>
        <begin position="20"/>
        <end position="42"/>
    </location>
</feature>
<gene>
    <name evidence="3" type="ORF">DARMORV10_A07P10350.1</name>
</gene>
<feature type="domain" description="Protein kinase" evidence="2">
    <location>
        <begin position="1"/>
        <end position="62"/>
    </location>
</feature>
<keyword evidence="1" id="KW-1133">Transmembrane helix</keyword>
<evidence type="ECO:0000259" key="2">
    <source>
        <dbReference type="PROSITE" id="PS50011"/>
    </source>
</evidence>
<organism evidence="3">
    <name type="scientific">Brassica napus</name>
    <name type="common">Rape</name>
    <dbReference type="NCBI Taxonomy" id="3708"/>
    <lineage>
        <taxon>Eukaryota</taxon>
        <taxon>Viridiplantae</taxon>
        <taxon>Streptophyta</taxon>
        <taxon>Embryophyta</taxon>
        <taxon>Tracheophyta</taxon>
        <taxon>Spermatophyta</taxon>
        <taxon>Magnoliopsida</taxon>
        <taxon>eudicotyledons</taxon>
        <taxon>Gunneridae</taxon>
        <taxon>Pentapetalae</taxon>
        <taxon>rosids</taxon>
        <taxon>malvids</taxon>
        <taxon>Brassicales</taxon>
        <taxon>Brassicaceae</taxon>
        <taxon>Brassiceae</taxon>
        <taxon>Brassica</taxon>
    </lineage>
</organism>